<keyword evidence="2" id="KW-1003">Cell membrane</keyword>
<evidence type="ECO:0000256" key="3">
    <source>
        <dbReference type="ARBA" id="ARBA00022692"/>
    </source>
</evidence>
<evidence type="ECO:0000313" key="7">
    <source>
        <dbReference type="EMBL" id="KKM04029.1"/>
    </source>
</evidence>
<comment type="subcellular location">
    <subcellularLocation>
        <location evidence="1">Cell membrane</location>
        <topology evidence="1">Multi-pass membrane protein</topology>
    </subcellularLocation>
</comment>
<dbReference type="PANTHER" id="PTHR42770:SF11">
    <property type="entry name" value="INNER MEMBRANE TRANSPORT PROTEIN YBAT"/>
    <property type="match status" value="1"/>
</dbReference>
<comment type="caution">
    <text evidence="7">The sequence shown here is derived from an EMBL/GenBank/DDBJ whole genome shotgun (WGS) entry which is preliminary data.</text>
</comment>
<reference evidence="7" key="1">
    <citation type="journal article" date="2015" name="Nature">
        <title>Complex archaea that bridge the gap between prokaryotes and eukaryotes.</title>
        <authorList>
            <person name="Spang A."/>
            <person name="Saw J.H."/>
            <person name="Jorgensen S.L."/>
            <person name="Zaremba-Niedzwiedzka K."/>
            <person name="Martijn J."/>
            <person name="Lind A.E."/>
            <person name="van Eijk R."/>
            <person name="Schleper C."/>
            <person name="Guy L."/>
            <person name="Ettema T.J."/>
        </authorList>
    </citation>
    <scope>NUCLEOTIDE SEQUENCE</scope>
</reference>
<dbReference type="InterPro" id="IPR002293">
    <property type="entry name" value="AA/rel_permease1"/>
</dbReference>
<organism evidence="7">
    <name type="scientific">marine sediment metagenome</name>
    <dbReference type="NCBI Taxonomy" id="412755"/>
    <lineage>
        <taxon>unclassified sequences</taxon>
        <taxon>metagenomes</taxon>
        <taxon>ecological metagenomes</taxon>
    </lineage>
</organism>
<accession>A0A0F9GYX4</accession>
<keyword evidence="5 6" id="KW-0472">Membrane</keyword>
<dbReference type="AlphaFoldDB" id="A0A0F9GYX4"/>
<name>A0A0F9GYX4_9ZZZZ</name>
<feature type="transmembrane region" description="Helical" evidence="6">
    <location>
        <begin position="12"/>
        <end position="32"/>
    </location>
</feature>
<evidence type="ECO:0000256" key="1">
    <source>
        <dbReference type="ARBA" id="ARBA00004651"/>
    </source>
</evidence>
<dbReference type="Gene3D" id="1.20.1740.10">
    <property type="entry name" value="Amino acid/polyamine transporter I"/>
    <property type="match status" value="1"/>
</dbReference>
<proteinExistence type="predicted"/>
<evidence type="ECO:0000256" key="4">
    <source>
        <dbReference type="ARBA" id="ARBA00022989"/>
    </source>
</evidence>
<protein>
    <recommendedName>
        <fullName evidence="8">Amino acid permease/ SLC12A domain-containing protein</fullName>
    </recommendedName>
</protein>
<feature type="transmembrane region" description="Helical" evidence="6">
    <location>
        <begin position="44"/>
        <end position="63"/>
    </location>
</feature>
<evidence type="ECO:0008006" key="8">
    <source>
        <dbReference type="Google" id="ProtNLM"/>
    </source>
</evidence>
<dbReference type="GO" id="GO:0022857">
    <property type="term" value="F:transmembrane transporter activity"/>
    <property type="evidence" value="ECO:0007669"/>
    <property type="project" value="InterPro"/>
</dbReference>
<dbReference type="GO" id="GO:0005886">
    <property type="term" value="C:plasma membrane"/>
    <property type="evidence" value="ECO:0007669"/>
    <property type="project" value="UniProtKB-SubCell"/>
</dbReference>
<evidence type="ECO:0000256" key="2">
    <source>
        <dbReference type="ARBA" id="ARBA00022475"/>
    </source>
</evidence>
<dbReference type="InterPro" id="IPR050367">
    <property type="entry name" value="APC_superfamily"/>
</dbReference>
<dbReference type="PANTHER" id="PTHR42770">
    <property type="entry name" value="AMINO ACID TRANSPORTER-RELATED"/>
    <property type="match status" value="1"/>
</dbReference>
<dbReference type="Pfam" id="PF13520">
    <property type="entry name" value="AA_permease_2"/>
    <property type="match status" value="1"/>
</dbReference>
<dbReference type="EMBL" id="LAZR01016549">
    <property type="protein sequence ID" value="KKM04029.1"/>
    <property type="molecule type" value="Genomic_DNA"/>
</dbReference>
<gene>
    <name evidence="7" type="ORF">LCGC14_1768330</name>
</gene>
<sequence length="92" mass="9040">MAGNKGLKKDIGLFTLVSIGVGSMIGSGIFALPAAMAAVAGPGLILAIILSGIITTFLAIAYAELGSAYPLTGGPYALPRLALGDTGGFIMG</sequence>
<keyword evidence="4 6" id="KW-1133">Transmembrane helix</keyword>
<keyword evidence="3 6" id="KW-0812">Transmembrane</keyword>
<evidence type="ECO:0000256" key="6">
    <source>
        <dbReference type="SAM" id="Phobius"/>
    </source>
</evidence>
<evidence type="ECO:0000256" key="5">
    <source>
        <dbReference type="ARBA" id="ARBA00023136"/>
    </source>
</evidence>